<dbReference type="Gene3D" id="1.10.10.10">
    <property type="entry name" value="Winged helix-like DNA-binding domain superfamily/Winged helix DNA-binding domain"/>
    <property type="match status" value="1"/>
</dbReference>
<dbReference type="InterPro" id="IPR050144">
    <property type="entry name" value="AAE_transporter"/>
</dbReference>
<dbReference type="Pfam" id="PF02080">
    <property type="entry name" value="TrkA_C"/>
    <property type="match status" value="1"/>
</dbReference>
<proteinExistence type="predicted"/>
<evidence type="ECO:0000256" key="3">
    <source>
        <dbReference type="ARBA" id="ARBA00023163"/>
    </source>
</evidence>
<dbReference type="GO" id="GO:0006813">
    <property type="term" value="P:potassium ion transport"/>
    <property type="evidence" value="ECO:0007669"/>
    <property type="project" value="InterPro"/>
</dbReference>
<keyword evidence="1" id="KW-0805">Transcription regulation</keyword>
<dbReference type="InterPro" id="IPR006037">
    <property type="entry name" value="RCK_C"/>
</dbReference>
<name>A0A1M6LD58_9FIRM</name>
<sequence length="202" mass="22547">MASYQSIALDLAKRIMNGEFPVGSKISGRTVLASQYSVSPETIRKAIAILKESNIVSVSQGKEIIVLSSQQACYYVRHHEEMVSAYSLSQELEALMAEKEENDKQFRKIVGEIMRYSDRLKNLSPYNPVDIRVANHSFVIGKPLQDLRMWQNTGATIVAVRRGTEIIVSPGPHAVLQADDRIVVVGAGDVWQKVTNFINKEN</sequence>
<accession>A0A1M6LD58</accession>
<dbReference type="PROSITE" id="PS51202">
    <property type="entry name" value="RCK_C"/>
    <property type="match status" value="1"/>
</dbReference>
<dbReference type="SUPFAM" id="SSF116726">
    <property type="entry name" value="TrkA C-terminal domain-like"/>
    <property type="match status" value="1"/>
</dbReference>
<evidence type="ECO:0000256" key="2">
    <source>
        <dbReference type="ARBA" id="ARBA00023125"/>
    </source>
</evidence>
<dbReference type="PROSITE" id="PS50949">
    <property type="entry name" value="HTH_GNTR"/>
    <property type="match status" value="1"/>
</dbReference>
<evidence type="ECO:0000259" key="4">
    <source>
        <dbReference type="PROSITE" id="PS50949"/>
    </source>
</evidence>
<dbReference type="Gene3D" id="3.30.70.1450">
    <property type="entry name" value="Regulator of K+ conductance, C-terminal domain"/>
    <property type="match status" value="1"/>
</dbReference>
<feature type="domain" description="RCK C-terminal" evidence="5">
    <location>
        <begin position="115"/>
        <end position="200"/>
    </location>
</feature>
<keyword evidence="3" id="KW-0804">Transcription</keyword>
<dbReference type="InterPro" id="IPR036390">
    <property type="entry name" value="WH_DNA-bd_sf"/>
</dbReference>
<evidence type="ECO:0000313" key="6">
    <source>
        <dbReference type="EMBL" id="SHJ69116.1"/>
    </source>
</evidence>
<dbReference type="SMART" id="SM00345">
    <property type="entry name" value="HTH_GNTR"/>
    <property type="match status" value="1"/>
</dbReference>
<dbReference type="GO" id="GO:0008324">
    <property type="term" value="F:monoatomic cation transmembrane transporter activity"/>
    <property type="evidence" value="ECO:0007669"/>
    <property type="project" value="InterPro"/>
</dbReference>
<dbReference type="InterPro" id="IPR000524">
    <property type="entry name" value="Tscrpt_reg_HTH_GntR"/>
</dbReference>
<dbReference type="AlphaFoldDB" id="A0A1M6LD58"/>
<dbReference type="GO" id="GO:0003677">
    <property type="term" value="F:DNA binding"/>
    <property type="evidence" value="ECO:0007669"/>
    <property type="project" value="UniProtKB-KW"/>
</dbReference>
<dbReference type="PANTHER" id="PTHR30445">
    <property type="entry name" value="K(+)_H(+) ANTIPORTER SUBUNIT KHTT"/>
    <property type="match status" value="1"/>
</dbReference>
<keyword evidence="2" id="KW-0238">DNA-binding</keyword>
<dbReference type="GO" id="GO:0003700">
    <property type="term" value="F:DNA-binding transcription factor activity"/>
    <property type="evidence" value="ECO:0007669"/>
    <property type="project" value="InterPro"/>
</dbReference>
<dbReference type="EMBL" id="FQZD01000033">
    <property type="protein sequence ID" value="SHJ69116.1"/>
    <property type="molecule type" value="Genomic_DNA"/>
</dbReference>
<keyword evidence="7" id="KW-1185">Reference proteome</keyword>
<reference evidence="6 7" key="1">
    <citation type="submission" date="2016-11" db="EMBL/GenBank/DDBJ databases">
        <authorList>
            <person name="Varghese N."/>
            <person name="Submissions S."/>
        </authorList>
    </citation>
    <scope>NUCLEOTIDE SEQUENCE [LARGE SCALE GENOMIC DNA]</scope>
    <source>
        <strain evidence="6 7">DSM 15287</strain>
    </source>
</reference>
<evidence type="ECO:0000256" key="1">
    <source>
        <dbReference type="ARBA" id="ARBA00023015"/>
    </source>
</evidence>
<dbReference type="InterPro" id="IPR036388">
    <property type="entry name" value="WH-like_DNA-bd_sf"/>
</dbReference>
<dbReference type="SUPFAM" id="SSF46785">
    <property type="entry name" value="Winged helix' DNA-binding domain"/>
    <property type="match status" value="1"/>
</dbReference>
<gene>
    <name evidence="6" type="ORF">SAMN02745170_03091</name>
</gene>
<dbReference type="Proteomes" id="UP000322917">
    <property type="component" value="Unassembled WGS sequence"/>
</dbReference>
<dbReference type="PANTHER" id="PTHR30445:SF8">
    <property type="entry name" value="K(+)_H(+) ANTIPORTER SUBUNIT KHTT"/>
    <property type="match status" value="1"/>
</dbReference>
<feature type="domain" description="HTH gntR-type" evidence="4">
    <location>
        <begin position="1"/>
        <end position="69"/>
    </location>
</feature>
<dbReference type="InterPro" id="IPR036721">
    <property type="entry name" value="RCK_C_sf"/>
</dbReference>
<evidence type="ECO:0000313" key="7">
    <source>
        <dbReference type="Proteomes" id="UP000322917"/>
    </source>
</evidence>
<organism evidence="6 7">
    <name type="scientific">Propionispora hippei DSM 15287</name>
    <dbReference type="NCBI Taxonomy" id="1123003"/>
    <lineage>
        <taxon>Bacteria</taxon>
        <taxon>Bacillati</taxon>
        <taxon>Bacillota</taxon>
        <taxon>Negativicutes</taxon>
        <taxon>Selenomonadales</taxon>
        <taxon>Sporomusaceae</taxon>
        <taxon>Propionispora</taxon>
    </lineage>
</organism>
<protein>
    <submittedName>
        <fullName evidence="6">Regulatory protein, gntR family</fullName>
    </submittedName>
</protein>
<dbReference type="Pfam" id="PF00392">
    <property type="entry name" value="GntR"/>
    <property type="match status" value="1"/>
</dbReference>
<evidence type="ECO:0000259" key="5">
    <source>
        <dbReference type="PROSITE" id="PS51202"/>
    </source>
</evidence>